<accession>A0A6G1H6P2</accession>
<keyword evidence="2" id="KW-0812">Transmembrane</keyword>
<evidence type="ECO:0000256" key="2">
    <source>
        <dbReference type="SAM" id="Phobius"/>
    </source>
</evidence>
<evidence type="ECO:0000313" key="3">
    <source>
        <dbReference type="EMBL" id="KAF1988690.1"/>
    </source>
</evidence>
<dbReference type="EMBL" id="ML977147">
    <property type="protein sequence ID" value="KAF1988690.1"/>
    <property type="molecule type" value="Genomic_DNA"/>
</dbReference>
<feature type="region of interest" description="Disordered" evidence="1">
    <location>
        <begin position="169"/>
        <end position="191"/>
    </location>
</feature>
<feature type="transmembrane region" description="Helical" evidence="2">
    <location>
        <begin position="132"/>
        <end position="151"/>
    </location>
</feature>
<gene>
    <name evidence="3" type="ORF">K402DRAFT_391405</name>
</gene>
<proteinExistence type="predicted"/>
<evidence type="ECO:0000313" key="4">
    <source>
        <dbReference type="Proteomes" id="UP000800041"/>
    </source>
</evidence>
<sequence>MSTPVRREDKLQESLLISAVLFILGPYIQHRQRLQYTTNEDIHGNQNLQNSCGKNAYLATPRKSTDRKGSLHVRQPHLQALRTLITSSKTLSQHYILLTLLLTLILSIPLTLPDLHTIYPTLPVNSITASTTASMVRKTILVLLPVSTFLLHRAAERWRREAEGRLTLELKREGGTKEDGGKQMGRERQRF</sequence>
<dbReference type="Proteomes" id="UP000800041">
    <property type="component" value="Unassembled WGS sequence"/>
</dbReference>
<reference evidence="3" key="1">
    <citation type="journal article" date="2020" name="Stud. Mycol.">
        <title>101 Dothideomycetes genomes: a test case for predicting lifestyles and emergence of pathogens.</title>
        <authorList>
            <person name="Haridas S."/>
            <person name="Albert R."/>
            <person name="Binder M."/>
            <person name="Bloem J."/>
            <person name="Labutti K."/>
            <person name="Salamov A."/>
            <person name="Andreopoulos B."/>
            <person name="Baker S."/>
            <person name="Barry K."/>
            <person name="Bills G."/>
            <person name="Bluhm B."/>
            <person name="Cannon C."/>
            <person name="Castanera R."/>
            <person name="Culley D."/>
            <person name="Daum C."/>
            <person name="Ezra D."/>
            <person name="Gonzalez J."/>
            <person name="Henrissat B."/>
            <person name="Kuo A."/>
            <person name="Liang C."/>
            <person name="Lipzen A."/>
            <person name="Lutzoni F."/>
            <person name="Magnuson J."/>
            <person name="Mondo S."/>
            <person name="Nolan M."/>
            <person name="Ohm R."/>
            <person name="Pangilinan J."/>
            <person name="Park H.-J."/>
            <person name="Ramirez L."/>
            <person name="Alfaro M."/>
            <person name="Sun H."/>
            <person name="Tritt A."/>
            <person name="Yoshinaga Y."/>
            <person name="Zwiers L.-H."/>
            <person name="Turgeon B."/>
            <person name="Goodwin S."/>
            <person name="Spatafora J."/>
            <person name="Crous P."/>
            <person name="Grigoriev I."/>
        </authorList>
    </citation>
    <scope>NUCLEOTIDE SEQUENCE</scope>
    <source>
        <strain evidence="3">CBS 113979</strain>
    </source>
</reference>
<evidence type="ECO:0000256" key="1">
    <source>
        <dbReference type="SAM" id="MobiDB-lite"/>
    </source>
</evidence>
<protein>
    <submittedName>
        <fullName evidence="3">Uncharacterized protein</fullName>
    </submittedName>
</protein>
<feature type="transmembrane region" description="Helical" evidence="2">
    <location>
        <begin position="95"/>
        <end position="112"/>
    </location>
</feature>
<organism evidence="3 4">
    <name type="scientific">Aulographum hederae CBS 113979</name>
    <dbReference type="NCBI Taxonomy" id="1176131"/>
    <lineage>
        <taxon>Eukaryota</taxon>
        <taxon>Fungi</taxon>
        <taxon>Dikarya</taxon>
        <taxon>Ascomycota</taxon>
        <taxon>Pezizomycotina</taxon>
        <taxon>Dothideomycetes</taxon>
        <taxon>Pleosporomycetidae</taxon>
        <taxon>Aulographales</taxon>
        <taxon>Aulographaceae</taxon>
    </lineage>
</organism>
<keyword evidence="4" id="KW-1185">Reference proteome</keyword>
<dbReference type="AlphaFoldDB" id="A0A6G1H6P2"/>
<keyword evidence="2" id="KW-0472">Membrane</keyword>
<name>A0A6G1H6P2_9PEZI</name>
<keyword evidence="2" id="KW-1133">Transmembrane helix</keyword>